<dbReference type="GO" id="GO:0005524">
    <property type="term" value="F:ATP binding"/>
    <property type="evidence" value="ECO:0007669"/>
    <property type="project" value="UniProtKB-KW"/>
</dbReference>
<dbReference type="Gene3D" id="1.20.5.1930">
    <property type="match status" value="1"/>
</dbReference>
<name>A0A7X0NY42_9ACTN</name>
<dbReference type="Pfam" id="PF07730">
    <property type="entry name" value="HisKA_3"/>
    <property type="match status" value="1"/>
</dbReference>
<proteinExistence type="predicted"/>
<sequence>MSTERAAGPGEATRRGPWRSRPWAVATFAVVTAAVAAAVAGTLLGGRSYAEVLDSFVPVNATMGLAFAACGLLVAWHRPGNAIGWLLLADGLGHATTAGTASLALYGDDAGWPMPLVRGLATAGAYAWPWSIGLFLPLILQLFPDGRPAGPVLRWLAWATVATAPLFVLEMGAGPQALITGLNGYLTLPGYHDLEPLWLVTELRVAAVALIGLVALVIRYRRGDEVLRRQLLWPLQAALLVVLVLVVWGVFEAGPVYQLLAVPLLPAAVAVAILRHQLLDIRLVFSRTVLYTLLTGAVVLAYVSLVAVLDTAVRQRAGPGNSIAATVLIAIGFNPLRVRLQRGVDRILYGDRADPVRAVSRVGERLGAGLPGLPGVLEAVREALRMPYAALRITAPDDHDSQAGHDSHAGHDSQVGHGTAAGSGTAAVSGTAPQSLQSLHAVPLVYGDERVGELVVGLRPGERRLAAADRAVLELLATPLAVAVRALALSRQLQHSREALVMAREEERRRLRRDLHDGLGPVLTGVTFKADAAGNLIAADPEAARSLVAELRAETAGAINDIRRLVYDLRPPALDDLGLVGAIRQRAAHLQRDGVAIHVAAPAALPALPAAVEAAAFRIATEAMTNAVRHAGAGSIHVRLDAGTELRLRVSDDGVSPRDWRPGVGLSSMRERAAELGGSCTAGPGAGGGEVVAILPLGAS</sequence>
<keyword evidence="6 12" id="KW-0418">Kinase</keyword>
<feature type="transmembrane region" description="Helical" evidence="10">
    <location>
        <begin position="257"/>
        <end position="276"/>
    </location>
</feature>
<feature type="compositionally biased region" description="Low complexity" evidence="9">
    <location>
        <begin position="415"/>
        <end position="431"/>
    </location>
</feature>
<evidence type="ECO:0000256" key="5">
    <source>
        <dbReference type="ARBA" id="ARBA00022741"/>
    </source>
</evidence>
<evidence type="ECO:0000256" key="4">
    <source>
        <dbReference type="ARBA" id="ARBA00022679"/>
    </source>
</evidence>
<dbReference type="Pfam" id="PF02518">
    <property type="entry name" value="HATPase_c"/>
    <property type="match status" value="1"/>
</dbReference>
<keyword evidence="3" id="KW-0597">Phosphoprotein</keyword>
<evidence type="ECO:0000259" key="11">
    <source>
        <dbReference type="SMART" id="SM00387"/>
    </source>
</evidence>
<evidence type="ECO:0000256" key="8">
    <source>
        <dbReference type="ARBA" id="ARBA00023012"/>
    </source>
</evidence>
<evidence type="ECO:0000313" key="13">
    <source>
        <dbReference type="Proteomes" id="UP000565579"/>
    </source>
</evidence>
<dbReference type="EMBL" id="JACHMI010000001">
    <property type="protein sequence ID" value="MBB6551784.1"/>
    <property type="molecule type" value="Genomic_DNA"/>
</dbReference>
<feature type="transmembrane region" description="Helical" evidence="10">
    <location>
        <begin position="155"/>
        <end position="177"/>
    </location>
</feature>
<dbReference type="InterPro" id="IPR036890">
    <property type="entry name" value="HATPase_C_sf"/>
</dbReference>
<dbReference type="AlphaFoldDB" id="A0A7X0NY42"/>
<reference evidence="12 13" key="1">
    <citation type="submission" date="2020-08" db="EMBL/GenBank/DDBJ databases">
        <title>Sequencing the genomes of 1000 actinobacteria strains.</title>
        <authorList>
            <person name="Klenk H.-P."/>
        </authorList>
    </citation>
    <scope>NUCLEOTIDE SEQUENCE [LARGE SCALE GENOMIC DNA]</scope>
    <source>
        <strain evidence="12 13">DSM 43768</strain>
    </source>
</reference>
<organism evidence="12 13">
    <name type="scientific">Nonomuraea rubra</name>
    <dbReference type="NCBI Taxonomy" id="46180"/>
    <lineage>
        <taxon>Bacteria</taxon>
        <taxon>Bacillati</taxon>
        <taxon>Actinomycetota</taxon>
        <taxon>Actinomycetes</taxon>
        <taxon>Streptosporangiales</taxon>
        <taxon>Streptosporangiaceae</taxon>
        <taxon>Nonomuraea</taxon>
    </lineage>
</organism>
<comment type="caution">
    <text evidence="12">The sequence shown here is derived from an EMBL/GenBank/DDBJ whole genome shotgun (WGS) entry which is preliminary data.</text>
</comment>
<keyword evidence="8" id="KW-0902">Two-component regulatory system</keyword>
<evidence type="ECO:0000256" key="6">
    <source>
        <dbReference type="ARBA" id="ARBA00022777"/>
    </source>
</evidence>
<dbReference type="PANTHER" id="PTHR24421:SF10">
    <property type="entry name" value="NITRATE_NITRITE SENSOR PROTEIN NARQ"/>
    <property type="match status" value="1"/>
</dbReference>
<feature type="domain" description="Histidine kinase/HSP90-like ATPase" evidence="11">
    <location>
        <begin position="611"/>
        <end position="699"/>
    </location>
</feature>
<dbReference type="InterPro" id="IPR029016">
    <property type="entry name" value="GAF-like_dom_sf"/>
</dbReference>
<dbReference type="RefSeq" id="WP_185105793.1">
    <property type="nucleotide sequence ID" value="NZ_JACHMI010000001.1"/>
</dbReference>
<feature type="region of interest" description="Disordered" evidence="9">
    <location>
        <begin position="396"/>
        <end position="431"/>
    </location>
</feature>
<dbReference type="SUPFAM" id="SSF55874">
    <property type="entry name" value="ATPase domain of HSP90 chaperone/DNA topoisomerase II/histidine kinase"/>
    <property type="match status" value="1"/>
</dbReference>
<evidence type="ECO:0000256" key="10">
    <source>
        <dbReference type="SAM" id="Phobius"/>
    </source>
</evidence>
<evidence type="ECO:0000256" key="9">
    <source>
        <dbReference type="SAM" id="MobiDB-lite"/>
    </source>
</evidence>
<feature type="transmembrane region" description="Helical" evidence="10">
    <location>
        <begin position="197"/>
        <end position="219"/>
    </location>
</feature>
<evidence type="ECO:0000256" key="1">
    <source>
        <dbReference type="ARBA" id="ARBA00000085"/>
    </source>
</evidence>
<feature type="transmembrane region" description="Helical" evidence="10">
    <location>
        <begin position="23"/>
        <end position="44"/>
    </location>
</feature>
<dbReference type="EC" id="2.7.13.3" evidence="2"/>
<dbReference type="InterPro" id="IPR003594">
    <property type="entry name" value="HATPase_dom"/>
</dbReference>
<evidence type="ECO:0000313" key="12">
    <source>
        <dbReference type="EMBL" id="MBB6551784.1"/>
    </source>
</evidence>
<dbReference type="SMART" id="SM00387">
    <property type="entry name" value="HATPase_c"/>
    <property type="match status" value="1"/>
</dbReference>
<dbReference type="PANTHER" id="PTHR24421">
    <property type="entry name" value="NITRATE/NITRITE SENSOR PROTEIN NARX-RELATED"/>
    <property type="match status" value="1"/>
</dbReference>
<dbReference type="Gene3D" id="3.30.450.40">
    <property type="match status" value="1"/>
</dbReference>
<dbReference type="GO" id="GO:0000155">
    <property type="term" value="F:phosphorelay sensor kinase activity"/>
    <property type="evidence" value="ECO:0007669"/>
    <property type="project" value="InterPro"/>
</dbReference>
<accession>A0A7X0NY42</accession>
<keyword evidence="5" id="KW-0547">Nucleotide-binding</keyword>
<keyword evidence="4" id="KW-0808">Transferase</keyword>
<feature type="transmembrane region" description="Helical" evidence="10">
    <location>
        <begin position="126"/>
        <end position="143"/>
    </location>
</feature>
<dbReference type="GO" id="GO:0046983">
    <property type="term" value="F:protein dimerization activity"/>
    <property type="evidence" value="ECO:0007669"/>
    <property type="project" value="InterPro"/>
</dbReference>
<keyword evidence="7" id="KW-0067">ATP-binding</keyword>
<dbReference type="SUPFAM" id="SSF55781">
    <property type="entry name" value="GAF domain-like"/>
    <property type="match status" value="1"/>
</dbReference>
<feature type="transmembrane region" description="Helical" evidence="10">
    <location>
        <begin position="231"/>
        <end position="251"/>
    </location>
</feature>
<keyword evidence="10" id="KW-0812">Transmembrane</keyword>
<feature type="compositionally biased region" description="Basic and acidic residues" evidence="9">
    <location>
        <begin position="396"/>
        <end position="411"/>
    </location>
</feature>
<comment type="catalytic activity">
    <reaction evidence="1">
        <text>ATP + protein L-histidine = ADP + protein N-phospho-L-histidine.</text>
        <dbReference type="EC" id="2.7.13.3"/>
    </reaction>
</comment>
<evidence type="ECO:0000256" key="2">
    <source>
        <dbReference type="ARBA" id="ARBA00012438"/>
    </source>
</evidence>
<dbReference type="CDD" id="cd16917">
    <property type="entry name" value="HATPase_UhpB-NarQ-NarX-like"/>
    <property type="match status" value="1"/>
</dbReference>
<keyword evidence="10" id="KW-0472">Membrane</keyword>
<evidence type="ECO:0000256" key="7">
    <source>
        <dbReference type="ARBA" id="ARBA00022840"/>
    </source>
</evidence>
<protein>
    <recommendedName>
        <fullName evidence="2">histidine kinase</fullName>
        <ecNumber evidence="2">2.7.13.3</ecNumber>
    </recommendedName>
</protein>
<keyword evidence="10" id="KW-1133">Transmembrane helix</keyword>
<gene>
    <name evidence="12" type="ORF">HD593_006579</name>
</gene>
<keyword evidence="13" id="KW-1185">Reference proteome</keyword>
<dbReference type="Gene3D" id="3.30.565.10">
    <property type="entry name" value="Histidine kinase-like ATPase, C-terminal domain"/>
    <property type="match status" value="1"/>
</dbReference>
<feature type="transmembrane region" description="Helical" evidence="10">
    <location>
        <begin position="83"/>
        <end position="106"/>
    </location>
</feature>
<dbReference type="Proteomes" id="UP000565579">
    <property type="component" value="Unassembled WGS sequence"/>
</dbReference>
<evidence type="ECO:0000256" key="3">
    <source>
        <dbReference type="ARBA" id="ARBA00022553"/>
    </source>
</evidence>
<dbReference type="InterPro" id="IPR011712">
    <property type="entry name" value="Sig_transdc_His_kin_sub3_dim/P"/>
</dbReference>
<feature type="transmembrane region" description="Helical" evidence="10">
    <location>
        <begin position="288"/>
        <end position="309"/>
    </location>
</feature>
<dbReference type="GO" id="GO:0016020">
    <property type="term" value="C:membrane"/>
    <property type="evidence" value="ECO:0007669"/>
    <property type="project" value="InterPro"/>
</dbReference>
<dbReference type="InterPro" id="IPR050482">
    <property type="entry name" value="Sensor_HK_TwoCompSys"/>
</dbReference>
<feature type="transmembrane region" description="Helical" evidence="10">
    <location>
        <begin position="56"/>
        <end position="76"/>
    </location>
</feature>